<gene>
    <name evidence="2" type="ORF">HW554_13770</name>
</gene>
<dbReference type="Proteomes" id="UP000565521">
    <property type="component" value="Unassembled WGS sequence"/>
</dbReference>
<comment type="caution">
    <text evidence="2">The sequence shown here is derived from an EMBL/GenBank/DDBJ whole genome shotgun (WGS) entry which is preliminary data.</text>
</comment>
<dbReference type="Pfam" id="PF08240">
    <property type="entry name" value="ADH_N"/>
    <property type="match status" value="1"/>
</dbReference>
<dbReference type="InterPro" id="IPR036291">
    <property type="entry name" value="NAD(P)-bd_dom_sf"/>
</dbReference>
<dbReference type="Pfam" id="PF13602">
    <property type="entry name" value="ADH_zinc_N_2"/>
    <property type="match status" value="1"/>
</dbReference>
<dbReference type="InterPro" id="IPR020843">
    <property type="entry name" value="ER"/>
</dbReference>
<dbReference type="InterPro" id="IPR050700">
    <property type="entry name" value="YIM1/Zinc_Alcohol_DH_Fams"/>
</dbReference>
<dbReference type="InterPro" id="IPR013154">
    <property type="entry name" value="ADH-like_N"/>
</dbReference>
<dbReference type="PANTHER" id="PTHR11695:SF294">
    <property type="entry name" value="RETICULON-4-INTERACTING PROTEIN 1, MITOCHONDRIAL"/>
    <property type="match status" value="1"/>
</dbReference>
<dbReference type="SMART" id="SM00829">
    <property type="entry name" value="PKS_ER"/>
    <property type="match status" value="1"/>
</dbReference>
<dbReference type="Gene3D" id="3.40.50.720">
    <property type="entry name" value="NAD(P)-binding Rossmann-like Domain"/>
    <property type="match status" value="1"/>
</dbReference>
<dbReference type="RefSeq" id="WP_176909163.1">
    <property type="nucleotide sequence ID" value="NZ_JABKAU010000026.1"/>
</dbReference>
<organism evidence="2 3">
    <name type="scientific">Hymenobacter lapidiphilus</name>
    <dbReference type="NCBI Taxonomy" id="2608003"/>
    <lineage>
        <taxon>Bacteria</taxon>
        <taxon>Pseudomonadati</taxon>
        <taxon>Bacteroidota</taxon>
        <taxon>Cytophagia</taxon>
        <taxon>Cytophagales</taxon>
        <taxon>Hymenobacteraceae</taxon>
        <taxon>Hymenobacter</taxon>
    </lineage>
</organism>
<dbReference type="SUPFAM" id="SSF51735">
    <property type="entry name" value="NAD(P)-binding Rossmann-fold domains"/>
    <property type="match status" value="1"/>
</dbReference>
<evidence type="ECO:0000259" key="1">
    <source>
        <dbReference type="SMART" id="SM00829"/>
    </source>
</evidence>
<dbReference type="CDD" id="cd05289">
    <property type="entry name" value="MDR_like_2"/>
    <property type="match status" value="1"/>
</dbReference>
<dbReference type="InterPro" id="IPR011032">
    <property type="entry name" value="GroES-like_sf"/>
</dbReference>
<evidence type="ECO:0000313" key="3">
    <source>
        <dbReference type="Proteomes" id="UP000565521"/>
    </source>
</evidence>
<protein>
    <submittedName>
        <fullName evidence="2">NADP-dependent oxidoreductase</fullName>
    </submittedName>
</protein>
<sequence length="299" mass="30864">MHAIVAENGRLTYRQVSRPGCGPAELLLHVRAAGVQPRHEWPAHPPAAGLPVPGLDVAGVVVAVGAAVNQFRVGDAVCALTDPVRRGGFAEYAVVPARAAALIPAGLSFLEAAALPVAGLTAWRGLFDCAGLQAGQRILIHGAAGGVGCLAVQLALWQGAEVFGTTTTPHLSYVASLGTLLTIDSAHQRFEAVVPDVDVVFDAAGGEWLNRSYAVLRPGGMLVSVVEEPDPAQLLGRQQRGVYCRPQADGIALTRLLQLAAAGSICVKVGTTFPLAQAADALREAAKPHALGKVLLTVS</sequence>
<dbReference type="AlphaFoldDB" id="A0A7Y7PQV0"/>
<accession>A0A7Y7PQV0</accession>
<dbReference type="Gene3D" id="3.90.180.10">
    <property type="entry name" value="Medium-chain alcohol dehydrogenases, catalytic domain"/>
    <property type="match status" value="1"/>
</dbReference>
<keyword evidence="3" id="KW-1185">Reference proteome</keyword>
<proteinExistence type="predicted"/>
<name>A0A7Y7PQV0_9BACT</name>
<dbReference type="EMBL" id="JABKAU010000026">
    <property type="protein sequence ID" value="NVO32283.1"/>
    <property type="molecule type" value="Genomic_DNA"/>
</dbReference>
<dbReference type="PANTHER" id="PTHR11695">
    <property type="entry name" value="ALCOHOL DEHYDROGENASE RELATED"/>
    <property type="match status" value="1"/>
</dbReference>
<reference evidence="2 3" key="1">
    <citation type="submission" date="2020-05" db="EMBL/GenBank/DDBJ databases">
        <title>Hymenobacter terrestris sp. nov. and Hymenobacter lapidiphilus sp. nov., isolated from regoliths in Antarctica.</title>
        <authorList>
            <person name="Sedlacek I."/>
            <person name="Pantucek R."/>
            <person name="Zeman M."/>
            <person name="Holochova P."/>
            <person name="Kralova S."/>
            <person name="Stankova E."/>
            <person name="Sedo O."/>
            <person name="Micenkova L."/>
            <person name="Svec P."/>
            <person name="Gupta V."/>
            <person name="Sood U."/>
            <person name="Korpole U.S."/>
            <person name="Lal R."/>
        </authorList>
    </citation>
    <scope>NUCLEOTIDE SEQUENCE [LARGE SCALE GENOMIC DNA]</scope>
    <source>
        <strain evidence="2 3">P5342</strain>
    </source>
</reference>
<dbReference type="GO" id="GO:0016491">
    <property type="term" value="F:oxidoreductase activity"/>
    <property type="evidence" value="ECO:0007669"/>
    <property type="project" value="InterPro"/>
</dbReference>
<dbReference type="SUPFAM" id="SSF50129">
    <property type="entry name" value="GroES-like"/>
    <property type="match status" value="1"/>
</dbReference>
<feature type="domain" description="Enoyl reductase (ER)" evidence="1">
    <location>
        <begin position="9"/>
        <end position="296"/>
    </location>
</feature>
<evidence type="ECO:0000313" key="2">
    <source>
        <dbReference type="EMBL" id="NVO32283.1"/>
    </source>
</evidence>